<evidence type="ECO:0000259" key="2">
    <source>
        <dbReference type="Pfam" id="PF16558"/>
    </source>
</evidence>
<dbReference type="PANTHER" id="PTHR12555:SF15">
    <property type="entry name" value="FUSION DEGRADATION PROTEIN (UFD1), PUTATIVE (AFU_ORTHOLOGUE AFUA_4G04640)-RELATED"/>
    <property type="match status" value="1"/>
</dbReference>
<dbReference type="Gene3D" id="3.10.330.10">
    <property type="match status" value="1"/>
</dbReference>
<dbReference type="Proteomes" id="UP000186955">
    <property type="component" value="Unassembled WGS sequence"/>
</dbReference>
<evidence type="ECO:0000259" key="4">
    <source>
        <dbReference type="Pfam" id="PF24842"/>
    </source>
</evidence>
<dbReference type="InterPro" id="IPR032353">
    <property type="entry name" value="AZUL"/>
</dbReference>
<proteinExistence type="predicted"/>
<organism evidence="5 6">
    <name type="scientific">Penicillium subrubescens</name>
    <dbReference type="NCBI Taxonomy" id="1316194"/>
    <lineage>
        <taxon>Eukaryota</taxon>
        <taxon>Fungi</taxon>
        <taxon>Dikarya</taxon>
        <taxon>Ascomycota</taxon>
        <taxon>Pezizomycotina</taxon>
        <taxon>Eurotiomycetes</taxon>
        <taxon>Eurotiomycetidae</taxon>
        <taxon>Eurotiales</taxon>
        <taxon>Aspergillaceae</taxon>
        <taxon>Penicillium</taxon>
    </lineage>
</organism>
<protein>
    <submittedName>
        <fullName evidence="5">Uncharacterized protein</fullName>
    </submittedName>
</protein>
<dbReference type="InterPro" id="IPR004854">
    <property type="entry name" value="Ufd1-like"/>
</dbReference>
<feature type="region of interest" description="Disordered" evidence="1">
    <location>
        <begin position="140"/>
        <end position="160"/>
    </location>
</feature>
<dbReference type="AlphaFoldDB" id="A0A1Q5TFV8"/>
<evidence type="ECO:0000256" key="1">
    <source>
        <dbReference type="SAM" id="MobiDB-lite"/>
    </source>
</evidence>
<feature type="region of interest" description="Disordered" evidence="1">
    <location>
        <begin position="1"/>
        <end position="26"/>
    </location>
</feature>
<gene>
    <name evidence="5" type="ORF">PENSUB_8488</name>
</gene>
<name>A0A1Q5TFV8_9EURO</name>
<dbReference type="STRING" id="1316194.A0A1Q5TFV8"/>
<dbReference type="Pfam" id="PF23580">
    <property type="entry name" value="Znf_XAF1_N"/>
    <property type="match status" value="1"/>
</dbReference>
<feature type="compositionally biased region" description="Polar residues" evidence="1">
    <location>
        <begin position="1"/>
        <end position="18"/>
    </location>
</feature>
<dbReference type="InterPro" id="IPR042556">
    <property type="entry name" value="AZUL_sf"/>
</dbReference>
<reference evidence="5 6" key="1">
    <citation type="submission" date="2016-10" db="EMBL/GenBank/DDBJ databases">
        <title>Genome sequence of the ascomycete fungus Penicillium subrubescens.</title>
        <authorList>
            <person name="De Vries R.P."/>
            <person name="Peng M."/>
            <person name="Dilokpimol A."/>
            <person name="Hilden K."/>
            <person name="Makela M.R."/>
            <person name="Grigoriev I."/>
            <person name="Riley R."/>
            <person name="Granchi Z."/>
        </authorList>
    </citation>
    <scope>NUCLEOTIDE SEQUENCE [LARGE SCALE GENOMIC DNA]</scope>
    <source>
        <strain evidence="5 6">CBS 132785</strain>
    </source>
</reference>
<dbReference type="Pfam" id="PF24503">
    <property type="entry name" value="DUF7590"/>
    <property type="match status" value="1"/>
</dbReference>
<dbReference type="InterPro" id="IPR055418">
    <property type="entry name" value="UFD1_N2"/>
</dbReference>
<dbReference type="GO" id="GO:0036503">
    <property type="term" value="P:ERAD pathway"/>
    <property type="evidence" value="ECO:0007669"/>
    <property type="project" value="TreeGrafter"/>
</dbReference>
<dbReference type="GO" id="GO:0031593">
    <property type="term" value="F:polyubiquitin modification-dependent protein binding"/>
    <property type="evidence" value="ECO:0007669"/>
    <property type="project" value="TreeGrafter"/>
</dbReference>
<dbReference type="InterPro" id="IPR042299">
    <property type="entry name" value="Ufd1-like_Nn"/>
</dbReference>
<feature type="domain" description="DUF7590" evidence="3">
    <location>
        <begin position="277"/>
        <end position="406"/>
    </location>
</feature>
<dbReference type="GO" id="GO:0006511">
    <property type="term" value="P:ubiquitin-dependent protein catabolic process"/>
    <property type="evidence" value="ECO:0007669"/>
    <property type="project" value="InterPro"/>
</dbReference>
<dbReference type="GO" id="GO:0034098">
    <property type="term" value="C:VCP-NPL4-UFD1 AAA ATPase complex"/>
    <property type="evidence" value="ECO:0007669"/>
    <property type="project" value="TreeGrafter"/>
</dbReference>
<dbReference type="Gene3D" id="6.10.130.10">
    <property type="entry name" value="Ubiquitin-protein ligase E3A, N-terminal zinc-binding domain (AZUL)"/>
    <property type="match status" value="1"/>
</dbReference>
<evidence type="ECO:0000313" key="6">
    <source>
        <dbReference type="Proteomes" id="UP000186955"/>
    </source>
</evidence>
<dbReference type="Gene3D" id="2.40.40.50">
    <property type="entry name" value="Ubiquitin fusion degradation protein UFD1, N-terminal domain"/>
    <property type="match status" value="1"/>
</dbReference>
<dbReference type="EMBL" id="MNBE01000664">
    <property type="protein sequence ID" value="OKO99102.1"/>
    <property type="molecule type" value="Genomic_DNA"/>
</dbReference>
<dbReference type="PANTHER" id="PTHR12555">
    <property type="entry name" value="UBIQUITIN FUSION DEGRADATON PROTEIN 1"/>
    <property type="match status" value="1"/>
</dbReference>
<evidence type="ECO:0000313" key="5">
    <source>
        <dbReference type="EMBL" id="OKO99102.1"/>
    </source>
</evidence>
<sequence>MADNTPTLTWSAQLSVTPPQHAPRLPGDKITLPQSALEQLLAAAPLQPIPTPSNTARVHTSTFDPFNPHTFAAESRARQQIEERQQQLPHPLTFRIVNPLNDRFVYAGIREFSAAENEVVLSAGLREVLGIEGGELEGVNNVNGDNMEGEDVERQPTRAQTEPAVVTVHAKQLPKGTYVRLRPLEAGYDPEDWKALLERHLRDNFTTLTTGEILTVPGTRNESFRFLLDKVFPEGDGICVVDTDLEVDIVALSEEQARETLQKRLERAARAPGTTSGSSVGGVLATGEEVAAQVLAGEYVDYELREWNREDELEIELTTDEPNVFLFVSPLGSRQQGRPRTDMHVWGDFSMQSSKRFKIRPTNVALEGAEAIYVSAYASPSDSGVESSTLAQQKLPLRYNLRITTNAVDTVDETTETDESTEESHAPGDVQCKNCQQWVPERTLILHENFCLRNNILCTQCGNVFQKRSPEWENHWHCPHDSSHGNDTTSKVTHDSIYHKPYTCPDCPAQFEGLPNLAQHRTTSCPGKLILCQFCHLLVPQQGESDPDLHDPEVLLSGLTPHELVDGGRTTECHLCSKIIRLRDMNTHLRHHDLERVSRPPPRICLNQNCGRTLTSASNKSLGLCNICYGPLYVDTYDPEGKALRRRIERRYLSQLMTGCGKPWCQNAYCKTGKQKTSTEPVAPMSVADITKVTRPLIEPVTVNPDMTNTAPFYFCTDETGQHRRNLAEMVAAEGVAGDVAGKAYDLAWCVAGAEAAGGDLEKMREWLGKWAPVRGEIAR</sequence>
<dbReference type="Pfam" id="PF24842">
    <property type="entry name" value="UFD1_N2"/>
    <property type="match status" value="1"/>
</dbReference>
<dbReference type="InterPro" id="IPR056012">
    <property type="entry name" value="DUF7590"/>
</dbReference>
<comment type="caution">
    <text evidence="5">The sequence shown here is derived from an EMBL/GenBank/DDBJ whole genome shotgun (WGS) entry which is preliminary data.</text>
</comment>
<evidence type="ECO:0000259" key="3">
    <source>
        <dbReference type="Pfam" id="PF24503"/>
    </source>
</evidence>
<keyword evidence="6" id="KW-1185">Reference proteome</keyword>
<feature type="domain" description="Ubiquitin fusion degradation protein UFD1 N-terminal subdomain 2" evidence="4">
    <location>
        <begin position="175"/>
        <end position="250"/>
    </location>
</feature>
<dbReference type="Pfam" id="PF16558">
    <property type="entry name" value="AZUL"/>
    <property type="match status" value="1"/>
</dbReference>
<accession>A0A1Q5TFV8</accession>
<feature type="domain" description="Ubiquitin-protein ligase E3A N-terminal zinc-binding" evidence="2">
    <location>
        <begin position="650"/>
        <end position="677"/>
    </location>
</feature>